<dbReference type="AlphaFoldDB" id="A0A2A2TQ65"/>
<dbReference type="InterPro" id="IPR024681">
    <property type="entry name" value="RuBisCO_ssu"/>
</dbReference>
<evidence type="ECO:0000256" key="2">
    <source>
        <dbReference type="ARBA" id="ARBA00023300"/>
    </source>
</evidence>
<comment type="caution">
    <text evidence="6">The sequence shown here is derived from an EMBL/GenBank/DDBJ whole genome shotgun (WGS) entry which is preliminary data.</text>
</comment>
<evidence type="ECO:0000313" key="7">
    <source>
        <dbReference type="Proteomes" id="UP000218238"/>
    </source>
</evidence>
<gene>
    <name evidence="4" type="primary">cbbS</name>
    <name evidence="4" type="synonym">rbcS</name>
    <name evidence="6" type="ORF">CK510_00995</name>
</gene>
<dbReference type="HAMAP" id="MF_00859">
    <property type="entry name" value="RuBisCO_S_bact"/>
    <property type="match status" value="1"/>
</dbReference>
<reference evidence="6 7" key="1">
    <citation type="submission" date="2017-08" db="EMBL/GenBank/DDBJ databases">
        <title>Draft genome sequence of filamentous cyanobacterium Calothrix elsteri CCALA 953.</title>
        <authorList>
            <person name="Gagunashvili A.N."/>
            <person name="Elster J."/>
            <person name="Andresson O.S."/>
        </authorList>
    </citation>
    <scope>NUCLEOTIDE SEQUENCE [LARGE SCALE GENOMIC DNA]</scope>
    <source>
        <strain evidence="6 7">CCALA 953</strain>
    </source>
</reference>
<evidence type="ECO:0000259" key="5">
    <source>
        <dbReference type="SMART" id="SM00961"/>
    </source>
</evidence>
<evidence type="ECO:0000256" key="1">
    <source>
        <dbReference type="ARBA" id="ARBA00022567"/>
    </source>
</evidence>
<dbReference type="SUPFAM" id="SSF55239">
    <property type="entry name" value="RuBisCO, small subunit"/>
    <property type="match status" value="1"/>
</dbReference>
<dbReference type="GO" id="GO:0019253">
    <property type="term" value="P:reductive pentose-phosphate cycle"/>
    <property type="evidence" value="ECO:0007669"/>
    <property type="project" value="UniProtKB-UniRule"/>
</dbReference>
<comment type="miscellaneous">
    <text evidence="4">The basic functional RuBisCO is composed of a large chain homodimer in a 'head-to-tail' conformation. In form I RuBisCO this homodimer is arranged in a barrel-like tetramer with the small subunits forming a tetrameric 'cap' on each end of the 'barrel'.</text>
</comment>
<accession>A0A2A2TQ65</accession>
<dbReference type="Proteomes" id="UP000218238">
    <property type="component" value="Unassembled WGS sequence"/>
</dbReference>
<organism evidence="6 7">
    <name type="scientific">Brunnivagina elsteri CCALA 953</name>
    <dbReference type="NCBI Taxonomy" id="987040"/>
    <lineage>
        <taxon>Bacteria</taxon>
        <taxon>Bacillati</taxon>
        <taxon>Cyanobacteriota</taxon>
        <taxon>Cyanophyceae</taxon>
        <taxon>Nostocales</taxon>
        <taxon>Calotrichaceae</taxon>
        <taxon>Brunnivagina</taxon>
    </lineage>
</organism>
<name>A0A2A2TQ65_9CYAN</name>
<evidence type="ECO:0000313" key="6">
    <source>
        <dbReference type="EMBL" id="PAX60590.1"/>
    </source>
</evidence>
<comment type="subunit">
    <text evidence="4">Heterohexadecamer of 8 large and 8 small subunits.</text>
</comment>
<keyword evidence="4" id="KW-1283">Bacterial microcompartment</keyword>
<evidence type="ECO:0000256" key="3">
    <source>
        <dbReference type="ARBA" id="ARBA00024322"/>
    </source>
</evidence>
<dbReference type="InterPro" id="IPR000894">
    <property type="entry name" value="RuBisCO_ssu_dom"/>
</dbReference>
<dbReference type="Pfam" id="PF00101">
    <property type="entry name" value="RuBisCO_small"/>
    <property type="match status" value="1"/>
</dbReference>
<protein>
    <recommendedName>
        <fullName evidence="4">Ribulose bisphosphate carboxylase small subunit</fullName>
        <shortName evidence="4">RuBisCO small subunit</shortName>
    </recommendedName>
</protein>
<keyword evidence="4" id="KW-1282">Carboxysome</keyword>
<dbReference type="EMBL" id="NTFS01000005">
    <property type="protein sequence ID" value="PAX60590.1"/>
    <property type="molecule type" value="Genomic_DNA"/>
</dbReference>
<dbReference type="InterPro" id="IPR036385">
    <property type="entry name" value="RuBisCO_ssu_sf"/>
</dbReference>
<keyword evidence="4" id="KW-0602">Photosynthesis</keyword>
<keyword evidence="1 4" id="KW-0113">Calvin cycle</keyword>
<dbReference type="CDD" id="cd03527">
    <property type="entry name" value="RuBisCO_small"/>
    <property type="match status" value="1"/>
</dbReference>
<dbReference type="OrthoDB" id="9788955at2"/>
<dbReference type="SMART" id="SM00961">
    <property type="entry name" value="RuBisCO_small"/>
    <property type="match status" value="1"/>
</dbReference>
<comment type="function">
    <text evidence="4">RuBisCO catalyzes two reactions: the carboxylation of D-ribulose 1,5-bisphosphate, the primary event in carbon dioxide fixation, as well as the oxidative fragmentation of the pentose substrate in the photorespiration process. Both reactions occur simultaneously and in competition at the same active site. Although the small subunit is not catalytic it is essential for maximal activity.</text>
</comment>
<dbReference type="PANTHER" id="PTHR31262">
    <property type="entry name" value="RIBULOSE BISPHOSPHATE CARBOXYLASE SMALL CHAIN 1, CHLOROPLASTIC"/>
    <property type="match status" value="1"/>
</dbReference>
<keyword evidence="7" id="KW-1185">Reference proteome</keyword>
<dbReference type="RefSeq" id="WP_095719902.1">
    <property type="nucleotide sequence ID" value="NZ_NTFS01000005.1"/>
</dbReference>
<dbReference type="GO" id="GO:0031470">
    <property type="term" value="C:carboxysome"/>
    <property type="evidence" value="ECO:0007669"/>
    <property type="project" value="UniProtKB-SubCell"/>
</dbReference>
<evidence type="ECO:0000256" key="4">
    <source>
        <dbReference type="HAMAP-Rule" id="MF_00859"/>
    </source>
</evidence>
<keyword evidence="4" id="KW-0601">Photorespiration</keyword>
<keyword evidence="2 4" id="KW-0120">Carbon dioxide fixation</keyword>
<dbReference type="GO" id="GO:0016984">
    <property type="term" value="F:ribulose-bisphosphate carboxylase activity"/>
    <property type="evidence" value="ECO:0007669"/>
    <property type="project" value="UniProtKB-UniRule"/>
</dbReference>
<comment type="subcellular location">
    <subcellularLocation>
        <location evidence="3">Bacterial microcompartment</location>
    </subcellularLocation>
    <subcellularLocation>
        <location evidence="4">Carboxysome</location>
    </subcellularLocation>
</comment>
<comment type="similarity">
    <text evidence="4">Belongs to the RuBisCO small chain family.</text>
</comment>
<sequence>MQTLPKERRFETLSYLPPLSDAQIQKQVQYILNQGYIPAIEFNEKSDPTEFYWTLWKLPLFNARSTQEVLGEVQECRSQYGNCYIRVVGFDNIKQCQVLSFIVHKPSQGGTSGYRY</sequence>
<proteinExistence type="inferred from homology"/>
<dbReference type="Gene3D" id="3.30.190.10">
    <property type="entry name" value="Ribulose bisphosphate carboxylase, small subunit"/>
    <property type="match status" value="1"/>
</dbReference>
<feature type="domain" description="Ribulose bisphosphate carboxylase small subunit" evidence="5">
    <location>
        <begin position="9"/>
        <end position="106"/>
    </location>
</feature>
<dbReference type="GO" id="GO:0009853">
    <property type="term" value="P:photorespiration"/>
    <property type="evidence" value="ECO:0007669"/>
    <property type="project" value="UniProtKB-KW"/>
</dbReference>